<evidence type="ECO:0000256" key="1">
    <source>
        <dbReference type="ARBA" id="ARBA00023015"/>
    </source>
</evidence>
<keyword evidence="2 5" id="KW-0238">DNA-binding</keyword>
<keyword evidence="6" id="KW-1185">Reference proteome</keyword>
<dbReference type="Gene3D" id="1.10.10.60">
    <property type="entry name" value="Homeodomain-like"/>
    <property type="match status" value="2"/>
</dbReference>
<dbReference type="Gene3D" id="3.20.80.10">
    <property type="entry name" value="Regulatory factor, effector binding domain"/>
    <property type="match status" value="2"/>
</dbReference>
<organism evidence="5 6">
    <name type="scientific">Marinisporobacter balticus</name>
    <dbReference type="NCBI Taxonomy" id="2018667"/>
    <lineage>
        <taxon>Bacteria</taxon>
        <taxon>Bacillati</taxon>
        <taxon>Bacillota</taxon>
        <taxon>Clostridia</taxon>
        <taxon>Peptostreptococcales</taxon>
        <taxon>Thermotaleaceae</taxon>
        <taxon>Marinisporobacter</taxon>
    </lineage>
</organism>
<dbReference type="SUPFAM" id="SSF55136">
    <property type="entry name" value="Probable bacterial effector-binding domain"/>
    <property type="match status" value="1"/>
</dbReference>
<dbReference type="PANTHER" id="PTHR47504">
    <property type="entry name" value="RIGHT ORIGIN-BINDING PROTEIN"/>
    <property type="match status" value="1"/>
</dbReference>
<dbReference type="SUPFAM" id="SSF46689">
    <property type="entry name" value="Homeodomain-like"/>
    <property type="match status" value="2"/>
</dbReference>
<dbReference type="InterPro" id="IPR029441">
    <property type="entry name" value="Cass2"/>
</dbReference>
<dbReference type="PROSITE" id="PS00041">
    <property type="entry name" value="HTH_ARAC_FAMILY_1"/>
    <property type="match status" value="1"/>
</dbReference>
<name>A0A4V2SB95_9FIRM</name>
<dbReference type="Proteomes" id="UP000294919">
    <property type="component" value="Unassembled WGS sequence"/>
</dbReference>
<dbReference type="PROSITE" id="PS01124">
    <property type="entry name" value="HTH_ARAC_FAMILY_2"/>
    <property type="match status" value="1"/>
</dbReference>
<feature type="domain" description="HTH araC/xylS-type" evidence="4">
    <location>
        <begin position="8"/>
        <end position="106"/>
    </location>
</feature>
<evidence type="ECO:0000313" key="6">
    <source>
        <dbReference type="Proteomes" id="UP000294919"/>
    </source>
</evidence>
<evidence type="ECO:0000259" key="4">
    <source>
        <dbReference type="PROSITE" id="PS01124"/>
    </source>
</evidence>
<proteinExistence type="predicted"/>
<dbReference type="SMART" id="SM00342">
    <property type="entry name" value="HTH_ARAC"/>
    <property type="match status" value="1"/>
</dbReference>
<dbReference type="GO" id="GO:0003700">
    <property type="term" value="F:DNA-binding transcription factor activity"/>
    <property type="evidence" value="ECO:0007669"/>
    <property type="project" value="InterPro"/>
</dbReference>
<sequence length="441" mass="52036">MNYYERIQNSVDYIERNLENKINLKEVAKEAFMSFSNFYRIFFALTGHGVKEYIRKRRISLASEDIMLNKDNIMNIAVKYGFSSSDTFSKAFKHIVGCNPTTFMKENLEYRFDKIDVLDKYYEIQDKNLLDKYPDIKVLKKMDPIKVACFEYYGNNPEINAFKALLDWAKNNSIILDNNKYRLFGYDTTECKPGKGQYGYEACITIDENFNTNDERVKMKELSGGMYAVTTIGVKDISKAWARFKSWVKLSKYEFGTHQWLEEHVEGFNEDFNYDVELFMPICEKSEYSINLVNDTNVAMCKVFDEEDTAPFEAWEILLKWSNANGISNTSDEHKFFAHHNYNIKRKGIKRWYIAMVTIDDSMIINDRTIKKEVLVGGKFVTCNTDFKNLPHMWNEAVNWINFKGERINPKIKWREEWQVKNGKLFPEDYPNIKIYVPIKD</sequence>
<dbReference type="InterPro" id="IPR018062">
    <property type="entry name" value="HTH_AraC-typ_CS"/>
</dbReference>
<accession>A0A4V2SB95</accession>
<dbReference type="Pfam" id="PF12833">
    <property type="entry name" value="HTH_18"/>
    <property type="match status" value="1"/>
</dbReference>
<dbReference type="InterPro" id="IPR010499">
    <property type="entry name" value="AraC_E-bd"/>
</dbReference>
<dbReference type="SMART" id="SM00871">
    <property type="entry name" value="AraC_E_bind"/>
    <property type="match status" value="1"/>
</dbReference>
<dbReference type="OrthoDB" id="45544at2"/>
<gene>
    <name evidence="5" type="ORF">EV214_112121</name>
</gene>
<keyword evidence="3" id="KW-0804">Transcription</keyword>
<evidence type="ECO:0000256" key="2">
    <source>
        <dbReference type="ARBA" id="ARBA00023125"/>
    </source>
</evidence>
<keyword evidence="1" id="KW-0805">Transcription regulation</keyword>
<dbReference type="Pfam" id="PF14526">
    <property type="entry name" value="Cass2"/>
    <property type="match status" value="1"/>
</dbReference>
<evidence type="ECO:0000256" key="3">
    <source>
        <dbReference type="ARBA" id="ARBA00023163"/>
    </source>
</evidence>
<dbReference type="RefSeq" id="WP_132245409.1">
    <property type="nucleotide sequence ID" value="NZ_SLWV01000012.1"/>
</dbReference>
<reference evidence="5 6" key="1">
    <citation type="submission" date="2019-03" db="EMBL/GenBank/DDBJ databases">
        <title>Genomic Encyclopedia of Type Strains, Phase IV (KMG-IV): sequencing the most valuable type-strain genomes for metagenomic binning, comparative biology and taxonomic classification.</title>
        <authorList>
            <person name="Goeker M."/>
        </authorList>
    </citation>
    <scope>NUCLEOTIDE SEQUENCE [LARGE SCALE GENOMIC DNA]</scope>
    <source>
        <strain evidence="5 6">DSM 102940</strain>
    </source>
</reference>
<dbReference type="PANTHER" id="PTHR47504:SF5">
    <property type="entry name" value="RIGHT ORIGIN-BINDING PROTEIN"/>
    <property type="match status" value="1"/>
</dbReference>
<evidence type="ECO:0000313" key="5">
    <source>
        <dbReference type="EMBL" id="TCO74640.1"/>
    </source>
</evidence>
<dbReference type="EMBL" id="SLWV01000012">
    <property type="protein sequence ID" value="TCO74640.1"/>
    <property type="molecule type" value="Genomic_DNA"/>
</dbReference>
<dbReference type="InterPro" id="IPR018060">
    <property type="entry name" value="HTH_AraC"/>
</dbReference>
<dbReference type="InterPro" id="IPR009057">
    <property type="entry name" value="Homeodomain-like_sf"/>
</dbReference>
<protein>
    <submittedName>
        <fullName evidence="5">AraC-like DNA-binding protein</fullName>
    </submittedName>
</protein>
<comment type="caution">
    <text evidence="5">The sequence shown here is derived from an EMBL/GenBank/DDBJ whole genome shotgun (WGS) entry which is preliminary data.</text>
</comment>
<dbReference type="InterPro" id="IPR050959">
    <property type="entry name" value="MarA-like"/>
</dbReference>
<dbReference type="InterPro" id="IPR011256">
    <property type="entry name" value="Reg_factor_effector_dom_sf"/>
</dbReference>
<dbReference type="GO" id="GO:0043565">
    <property type="term" value="F:sequence-specific DNA binding"/>
    <property type="evidence" value="ECO:0007669"/>
    <property type="project" value="InterPro"/>
</dbReference>
<dbReference type="AlphaFoldDB" id="A0A4V2SB95"/>